<evidence type="ECO:0000256" key="3">
    <source>
        <dbReference type="ARBA" id="ARBA00022448"/>
    </source>
</evidence>
<keyword evidence="10" id="KW-0408">Iron</keyword>
<dbReference type="InterPro" id="IPR019020">
    <property type="entry name" value="Cyt-c552/DMSO_Rdtase_haem-bd"/>
</dbReference>
<evidence type="ECO:0000313" key="17">
    <source>
        <dbReference type="Proteomes" id="UP000199144"/>
    </source>
</evidence>
<proteinExistence type="inferred from homology"/>
<dbReference type="RefSeq" id="WP_093092170.1">
    <property type="nucleotide sequence ID" value="NZ_FOTQ01000001.1"/>
</dbReference>
<keyword evidence="9 14" id="KW-1133">Transmembrane helix</keyword>
<organism evidence="16 17">
    <name type="scientific">Shimia aestuarii</name>
    <dbReference type="NCBI Taxonomy" id="254406"/>
    <lineage>
        <taxon>Bacteria</taxon>
        <taxon>Pseudomonadati</taxon>
        <taxon>Pseudomonadota</taxon>
        <taxon>Alphaproteobacteria</taxon>
        <taxon>Rhodobacterales</taxon>
        <taxon>Roseobacteraceae</taxon>
    </lineage>
</organism>
<evidence type="ECO:0000256" key="12">
    <source>
        <dbReference type="ARBA" id="ARBA00055242"/>
    </source>
</evidence>
<dbReference type="Pfam" id="PF09459">
    <property type="entry name" value="EB_dh"/>
    <property type="match status" value="1"/>
</dbReference>
<feature type="transmembrane region" description="Helical" evidence="14">
    <location>
        <begin position="17"/>
        <end position="41"/>
    </location>
</feature>
<evidence type="ECO:0000256" key="13">
    <source>
        <dbReference type="ARBA" id="ARBA00074074"/>
    </source>
</evidence>
<dbReference type="Gene3D" id="2.60.40.1190">
    <property type="match status" value="1"/>
</dbReference>
<keyword evidence="8" id="KW-0249">Electron transport</keyword>
<dbReference type="SUPFAM" id="SSF48695">
    <property type="entry name" value="Multiheme cytochromes"/>
    <property type="match status" value="1"/>
</dbReference>
<evidence type="ECO:0000256" key="2">
    <source>
        <dbReference type="ARBA" id="ARBA00007395"/>
    </source>
</evidence>
<evidence type="ECO:0000256" key="10">
    <source>
        <dbReference type="ARBA" id="ARBA00023004"/>
    </source>
</evidence>
<evidence type="ECO:0000256" key="11">
    <source>
        <dbReference type="ARBA" id="ARBA00023136"/>
    </source>
</evidence>
<evidence type="ECO:0000256" key="5">
    <source>
        <dbReference type="ARBA" id="ARBA00022617"/>
    </source>
</evidence>
<dbReference type="Gene3D" id="1.10.3820.10">
    <property type="entry name" value="Di-heme elbow motif domain"/>
    <property type="match status" value="1"/>
</dbReference>
<keyword evidence="3" id="KW-0813">Transport</keyword>
<comment type="function">
    <text evidence="12">Mediates electron flow from quinones to the NapAB complex.</text>
</comment>
<keyword evidence="11 14" id="KW-0472">Membrane</keyword>
<keyword evidence="6 14" id="KW-0812">Transmembrane</keyword>
<dbReference type="SMART" id="SM00887">
    <property type="entry name" value="EB_dh"/>
    <property type="match status" value="1"/>
</dbReference>
<evidence type="ECO:0000256" key="14">
    <source>
        <dbReference type="SAM" id="Phobius"/>
    </source>
</evidence>
<reference evidence="16 17" key="1">
    <citation type="submission" date="2016-10" db="EMBL/GenBank/DDBJ databases">
        <authorList>
            <person name="de Groot N.N."/>
        </authorList>
    </citation>
    <scope>NUCLEOTIDE SEQUENCE [LARGE SCALE GENOMIC DNA]</scope>
    <source>
        <strain evidence="16 17">DSM 15283</strain>
    </source>
</reference>
<evidence type="ECO:0000256" key="8">
    <source>
        <dbReference type="ARBA" id="ARBA00022982"/>
    </source>
</evidence>
<dbReference type="InterPro" id="IPR036280">
    <property type="entry name" value="Multihaem_cyt_sf"/>
</dbReference>
<dbReference type="EMBL" id="FOTQ01000001">
    <property type="protein sequence ID" value="SFL76762.1"/>
    <property type="molecule type" value="Genomic_DNA"/>
</dbReference>
<dbReference type="PANTHER" id="PTHR30333:SF1">
    <property type="entry name" value="CYTOCHROME C-TYPE PROTEIN NAPC"/>
    <property type="match status" value="1"/>
</dbReference>
<accession>A0A1I4KD57</accession>
<keyword evidence="5" id="KW-0349">Heme</keyword>
<dbReference type="GO" id="GO:0020037">
    <property type="term" value="F:heme binding"/>
    <property type="evidence" value="ECO:0007669"/>
    <property type="project" value="InterPro"/>
</dbReference>
<dbReference type="InterPro" id="IPR038266">
    <property type="entry name" value="NapC/NirT_cytc_sf"/>
</dbReference>
<dbReference type="GO" id="GO:0009061">
    <property type="term" value="P:anaerobic respiration"/>
    <property type="evidence" value="ECO:0007669"/>
    <property type="project" value="TreeGrafter"/>
</dbReference>
<dbReference type="STRING" id="254406.SAMN04488042_1011432"/>
<comment type="similarity">
    <text evidence="2">Belongs to the NapC/NirT/NrfH family.</text>
</comment>
<dbReference type="Proteomes" id="UP000199144">
    <property type="component" value="Unassembled WGS sequence"/>
</dbReference>
<evidence type="ECO:0000256" key="1">
    <source>
        <dbReference type="ARBA" id="ARBA00004162"/>
    </source>
</evidence>
<dbReference type="PANTHER" id="PTHR30333">
    <property type="entry name" value="CYTOCHROME C-TYPE PROTEIN"/>
    <property type="match status" value="1"/>
</dbReference>
<name>A0A1I4KD57_9RHOB</name>
<gene>
    <name evidence="16" type="ORF">SAMN04488042_1011432</name>
</gene>
<dbReference type="GO" id="GO:0046872">
    <property type="term" value="F:metal ion binding"/>
    <property type="evidence" value="ECO:0007669"/>
    <property type="project" value="UniProtKB-KW"/>
</dbReference>
<sequence length="597" mass="64682">MTQTNEPETKKPLWKRYVLWGMPIGGVLVAFIAGIVFWGGFNTAMEATNTKDFCISCHEMENFVYQEYKGTIHDVNRSGVGAVCSDCHVPKDWTHKIIRKIKASKEVWGKITGKINTPEKFDKHRLQLAMNEWERMKKTDSVECRNCHHFDSMLPEFQKPRARQQHLNAMTAGQTCIDCHKGIAHSDLRGRADEEYLEALEAPNPKFVREVPQKYLDSLAKIEAIEAEEAEAKKAAEKAARDAVQAQIASAVDAARAEEQAKAAGQATEADAGDAVGANVDWASVSGADLTLFYPGQASFEWVQNGKTHGGARPLTKGGDQCTTCHAAELETIGNKVVGGAGGKDGELEPTPIPGKPGIINATVQAAHDGENVYFRLQWADNPHAPAPFVDGGKMDPDNQVKVAMMITGTGIEMGEQVGCWATCHADNTYMPADPGADAIASAAEIAAQLQATDTITKYLAESRTDIEIKGRRAPQGGWDKLKSAEELDAYLNDGTFMDLMRVYADGSATNGYLLERRVQNEGEIAASANLSAGMWTVVFSRPLAGGVGDVPLEAGKTYTVGFAIHDDFAAARFHHVTLNTTMALDNGEAQINVVGQ</sequence>
<dbReference type="AlphaFoldDB" id="A0A1I4KD57"/>
<feature type="domain" description="Cytochrome c-552/DMSO reductase-like haem-binding" evidence="15">
    <location>
        <begin position="279"/>
        <end position="578"/>
    </location>
</feature>
<evidence type="ECO:0000259" key="15">
    <source>
        <dbReference type="SMART" id="SM00887"/>
    </source>
</evidence>
<comment type="subcellular location">
    <subcellularLocation>
        <location evidence="1">Cell membrane</location>
        <topology evidence="1">Single-pass membrane protein</topology>
    </subcellularLocation>
</comment>
<dbReference type="Pfam" id="PF03264">
    <property type="entry name" value="Cytochrom_NNT"/>
    <property type="match status" value="1"/>
</dbReference>
<evidence type="ECO:0000256" key="6">
    <source>
        <dbReference type="ARBA" id="ARBA00022692"/>
    </source>
</evidence>
<dbReference type="InterPro" id="IPR051174">
    <property type="entry name" value="Cytochrome_c-type_ET"/>
</dbReference>
<keyword evidence="4" id="KW-1003">Cell membrane</keyword>
<dbReference type="OrthoDB" id="7360653at2"/>
<keyword evidence="17" id="KW-1185">Reference proteome</keyword>
<evidence type="ECO:0000256" key="7">
    <source>
        <dbReference type="ARBA" id="ARBA00022723"/>
    </source>
</evidence>
<dbReference type="FunFam" id="1.10.3820.10:FF:000001">
    <property type="entry name" value="Cytochrome c-type protein"/>
    <property type="match status" value="1"/>
</dbReference>
<evidence type="ECO:0000313" key="16">
    <source>
        <dbReference type="EMBL" id="SFL76762.1"/>
    </source>
</evidence>
<dbReference type="GO" id="GO:0005886">
    <property type="term" value="C:plasma membrane"/>
    <property type="evidence" value="ECO:0007669"/>
    <property type="project" value="UniProtKB-SubCell"/>
</dbReference>
<dbReference type="GO" id="GO:0009055">
    <property type="term" value="F:electron transfer activity"/>
    <property type="evidence" value="ECO:0007669"/>
    <property type="project" value="TreeGrafter"/>
</dbReference>
<keyword evidence="7" id="KW-0479">Metal-binding</keyword>
<evidence type="ECO:0000256" key="9">
    <source>
        <dbReference type="ARBA" id="ARBA00022989"/>
    </source>
</evidence>
<evidence type="ECO:0000256" key="4">
    <source>
        <dbReference type="ARBA" id="ARBA00022475"/>
    </source>
</evidence>
<dbReference type="InterPro" id="IPR005126">
    <property type="entry name" value="NapC/NirT_cyt_c_N"/>
</dbReference>
<protein>
    <recommendedName>
        <fullName evidence="13">Cytochrome c-type protein NapC</fullName>
    </recommendedName>
</protein>